<keyword evidence="2" id="KW-1185">Reference proteome</keyword>
<dbReference type="AlphaFoldDB" id="A0A3M7PNY4"/>
<evidence type="ECO:0000313" key="2">
    <source>
        <dbReference type="Proteomes" id="UP000276133"/>
    </source>
</evidence>
<gene>
    <name evidence="1" type="ORF">BpHYR1_010566</name>
</gene>
<sequence length="71" mass="8787">MAGIINVFHKQLTNFFYYHEFFNDVEDHIVQDELKLYDTDLAVVYESDEDSEIKMKDDFFFRLWDIKYLDY</sequence>
<reference evidence="1 2" key="1">
    <citation type="journal article" date="2018" name="Sci. Rep.">
        <title>Genomic signatures of local adaptation to the degree of environmental predictability in rotifers.</title>
        <authorList>
            <person name="Franch-Gras L."/>
            <person name="Hahn C."/>
            <person name="Garcia-Roger E.M."/>
            <person name="Carmona M.J."/>
            <person name="Serra M."/>
            <person name="Gomez A."/>
        </authorList>
    </citation>
    <scope>NUCLEOTIDE SEQUENCE [LARGE SCALE GENOMIC DNA]</scope>
    <source>
        <strain evidence="1">HYR1</strain>
    </source>
</reference>
<organism evidence="1 2">
    <name type="scientific">Brachionus plicatilis</name>
    <name type="common">Marine rotifer</name>
    <name type="synonym">Brachionus muelleri</name>
    <dbReference type="NCBI Taxonomy" id="10195"/>
    <lineage>
        <taxon>Eukaryota</taxon>
        <taxon>Metazoa</taxon>
        <taxon>Spiralia</taxon>
        <taxon>Gnathifera</taxon>
        <taxon>Rotifera</taxon>
        <taxon>Eurotatoria</taxon>
        <taxon>Monogononta</taxon>
        <taxon>Pseudotrocha</taxon>
        <taxon>Ploima</taxon>
        <taxon>Brachionidae</taxon>
        <taxon>Brachionus</taxon>
    </lineage>
</organism>
<protein>
    <submittedName>
        <fullName evidence="1">Uncharacterized protein</fullName>
    </submittedName>
</protein>
<proteinExistence type="predicted"/>
<name>A0A3M7PNY4_BRAPC</name>
<dbReference type="EMBL" id="REGN01009633">
    <property type="protein sequence ID" value="RNA00699.1"/>
    <property type="molecule type" value="Genomic_DNA"/>
</dbReference>
<comment type="caution">
    <text evidence="1">The sequence shown here is derived from an EMBL/GenBank/DDBJ whole genome shotgun (WGS) entry which is preliminary data.</text>
</comment>
<accession>A0A3M7PNY4</accession>
<evidence type="ECO:0000313" key="1">
    <source>
        <dbReference type="EMBL" id="RNA00699.1"/>
    </source>
</evidence>
<dbReference type="Proteomes" id="UP000276133">
    <property type="component" value="Unassembled WGS sequence"/>
</dbReference>